<feature type="domain" description="Cyclin-like" evidence="7">
    <location>
        <begin position="474"/>
        <end position="556"/>
    </location>
</feature>
<dbReference type="InterPro" id="IPR046965">
    <property type="entry name" value="Cyclin_A/B-like"/>
</dbReference>
<comment type="similarity">
    <text evidence="1">Belongs to the cyclin family. Cyclin AB subfamily.</text>
</comment>
<evidence type="ECO:0000256" key="6">
    <source>
        <dbReference type="SAM" id="MobiDB-lite"/>
    </source>
</evidence>
<keyword evidence="10" id="KW-1185">Reference proteome</keyword>
<feature type="region of interest" description="Disordered" evidence="6">
    <location>
        <begin position="104"/>
        <end position="132"/>
    </location>
</feature>
<keyword evidence="2" id="KW-0132">Cell division</keyword>
<dbReference type="SMART" id="SM01332">
    <property type="entry name" value="Cyclin_C"/>
    <property type="match status" value="1"/>
</dbReference>
<evidence type="ECO:0000259" key="7">
    <source>
        <dbReference type="SMART" id="SM00385"/>
    </source>
</evidence>
<dbReference type="GO" id="GO:0044772">
    <property type="term" value="P:mitotic cell cycle phase transition"/>
    <property type="evidence" value="ECO:0007669"/>
    <property type="project" value="InterPro"/>
</dbReference>
<dbReference type="InterPro" id="IPR039361">
    <property type="entry name" value="Cyclin"/>
</dbReference>
<evidence type="ECO:0000256" key="1">
    <source>
        <dbReference type="ARBA" id="ARBA00006955"/>
    </source>
</evidence>
<dbReference type="InterPro" id="IPR006671">
    <property type="entry name" value="Cyclin_N"/>
</dbReference>
<dbReference type="Gene3D" id="1.10.472.10">
    <property type="entry name" value="Cyclin-like"/>
    <property type="match status" value="2"/>
</dbReference>
<dbReference type="CDD" id="cd20507">
    <property type="entry name" value="CYCLIN_CCNB1-like_rpt1"/>
    <property type="match status" value="1"/>
</dbReference>
<evidence type="ECO:0000313" key="9">
    <source>
        <dbReference type="EMBL" id="KAK9050226.1"/>
    </source>
</evidence>
<organism evidence="9 10">
    <name type="scientific">Deinandra increscens subsp. villosa</name>
    <dbReference type="NCBI Taxonomy" id="3103831"/>
    <lineage>
        <taxon>Eukaryota</taxon>
        <taxon>Viridiplantae</taxon>
        <taxon>Streptophyta</taxon>
        <taxon>Embryophyta</taxon>
        <taxon>Tracheophyta</taxon>
        <taxon>Spermatophyta</taxon>
        <taxon>Magnoliopsida</taxon>
        <taxon>eudicotyledons</taxon>
        <taxon>Gunneridae</taxon>
        <taxon>Pentapetalae</taxon>
        <taxon>asterids</taxon>
        <taxon>campanulids</taxon>
        <taxon>Asterales</taxon>
        <taxon>Asteraceae</taxon>
        <taxon>Asteroideae</taxon>
        <taxon>Heliantheae alliance</taxon>
        <taxon>Madieae</taxon>
        <taxon>Madiinae</taxon>
        <taxon>Deinandra</taxon>
    </lineage>
</organism>
<accession>A0AAP0C6J6</accession>
<proteinExistence type="inferred from homology"/>
<dbReference type="AlphaFoldDB" id="A0AAP0C6J6"/>
<dbReference type="InterPro" id="IPR013763">
    <property type="entry name" value="Cyclin-like_dom"/>
</dbReference>
<feature type="compositionally biased region" description="Basic and acidic residues" evidence="6">
    <location>
        <begin position="8"/>
        <end position="23"/>
    </location>
</feature>
<name>A0AAP0C6J6_9ASTR</name>
<dbReference type="Proteomes" id="UP001408789">
    <property type="component" value="Unassembled WGS sequence"/>
</dbReference>
<dbReference type="FunFam" id="1.10.472.10:FF:000057">
    <property type="entry name" value="Cyclin N-terminal domain containing 2"/>
    <property type="match status" value="1"/>
</dbReference>
<feature type="domain" description="Cyclin C-terminal" evidence="8">
    <location>
        <begin position="470"/>
        <end position="587"/>
    </location>
</feature>
<feature type="domain" description="Cyclin-like" evidence="7">
    <location>
        <begin position="377"/>
        <end position="461"/>
    </location>
</feature>
<evidence type="ECO:0000256" key="5">
    <source>
        <dbReference type="RuleBase" id="RU000383"/>
    </source>
</evidence>
<dbReference type="GO" id="GO:0051301">
    <property type="term" value="P:cell division"/>
    <property type="evidence" value="ECO:0007669"/>
    <property type="project" value="UniProtKB-KW"/>
</dbReference>
<dbReference type="Pfam" id="PF02984">
    <property type="entry name" value="Cyclin_C"/>
    <property type="match status" value="1"/>
</dbReference>
<gene>
    <name evidence="9" type="ORF">SSX86_030804</name>
</gene>
<dbReference type="FunFam" id="1.10.472.10:FF:000091">
    <property type="entry name" value="putative cyclin-B3-1 isoform X3"/>
    <property type="match status" value="1"/>
</dbReference>
<evidence type="ECO:0000259" key="8">
    <source>
        <dbReference type="SMART" id="SM01332"/>
    </source>
</evidence>
<evidence type="ECO:0008006" key="11">
    <source>
        <dbReference type="Google" id="ProtNLM"/>
    </source>
</evidence>
<reference evidence="9 10" key="1">
    <citation type="submission" date="2024-04" db="EMBL/GenBank/DDBJ databases">
        <title>The reference genome of an endangered Asteraceae, Deinandra increscens subsp. villosa, native to the Central Coast of California.</title>
        <authorList>
            <person name="Guilliams M."/>
            <person name="Hasenstab-Lehman K."/>
            <person name="Meyer R."/>
            <person name="Mcevoy S."/>
        </authorList>
    </citation>
    <scope>NUCLEOTIDE SEQUENCE [LARGE SCALE GENOMIC DNA]</scope>
    <source>
        <tissue evidence="9">Leaf</tissue>
    </source>
</reference>
<dbReference type="SMART" id="SM00385">
    <property type="entry name" value="CYCLIN"/>
    <property type="match status" value="2"/>
</dbReference>
<keyword evidence="4" id="KW-0131">Cell cycle</keyword>
<keyword evidence="3 5" id="KW-0195">Cyclin</keyword>
<evidence type="ECO:0000256" key="3">
    <source>
        <dbReference type="ARBA" id="ARBA00023127"/>
    </source>
</evidence>
<evidence type="ECO:0000256" key="4">
    <source>
        <dbReference type="ARBA" id="ARBA00023306"/>
    </source>
</evidence>
<dbReference type="PIRSF" id="PIRSF001771">
    <property type="entry name" value="Cyclin_A_B_D_E"/>
    <property type="match status" value="1"/>
</dbReference>
<dbReference type="SUPFAM" id="SSF47954">
    <property type="entry name" value="Cyclin-like"/>
    <property type="match status" value="2"/>
</dbReference>
<evidence type="ECO:0000256" key="2">
    <source>
        <dbReference type="ARBA" id="ARBA00022618"/>
    </source>
</evidence>
<comment type="caution">
    <text evidence="9">The sequence shown here is derived from an EMBL/GenBank/DDBJ whole genome shotgun (WGS) entry which is preliminary data.</text>
</comment>
<dbReference type="EMBL" id="JBCNJP010002813">
    <property type="protein sequence ID" value="KAK9050226.1"/>
    <property type="molecule type" value="Genomic_DNA"/>
</dbReference>
<dbReference type="Pfam" id="PF00134">
    <property type="entry name" value="Cyclin_N"/>
    <property type="match status" value="1"/>
</dbReference>
<dbReference type="InterPro" id="IPR004367">
    <property type="entry name" value="Cyclin_C-dom"/>
</dbReference>
<dbReference type="GO" id="GO:0016538">
    <property type="term" value="F:cyclin-dependent protein serine/threonine kinase regulator activity"/>
    <property type="evidence" value="ECO:0007669"/>
    <property type="project" value="InterPro"/>
</dbReference>
<feature type="non-terminal residue" evidence="9">
    <location>
        <position position="1"/>
    </location>
</feature>
<evidence type="ECO:0000313" key="10">
    <source>
        <dbReference type="Proteomes" id="UP001408789"/>
    </source>
</evidence>
<feature type="region of interest" description="Disordered" evidence="6">
    <location>
        <begin position="1"/>
        <end position="38"/>
    </location>
</feature>
<sequence>GVRSLRVYTEEDKVKTNDSDHVAAKTKRKSIPVKAETGQINANSQKDALNKLGNIKGKNIRSAQTNVGRRVLADISNSRGKFQKNDTFDVSKPGKSKMERMTYSQRSSVSSSKDLKVFNGNPKTRPQGQKPVADVTRKSLPVLKLAGKADKCDIKKGNLDNRVKTKEKYGFSVKPKVGTAVVPQVSSSRWKNRVSDGSIKMYIEIHLNCKPVIFINVLIIKKISHQPSIKTVVGIPRAPRVSRNTSVFTKSTSATSVLSNKNDETSRSESISCEQLVQDVTLDASTSKLTTKGKPGRRKSYTSLLIERTKLLKDKGSVKKEQILPNIYDDDNELEVAEYVDEIYQHYWVTEAQNQSLKNYMEIQTDITPQMRGIIINWLIEVHLKFDLMQETLYLMVTLLDYYLSTVAIKKNEMQLVGLTSLLLASKYEDFWHPKVMELISISAETYTRDQMLGMETTILTKLGYRLNMPTPYVFMLRFLKAAQGGKKFENLAFFLIELCLVEYDALRYKPSLLCASAIYIARCTLRLAPAWTPLLSKHSHYEEFQMRDCADMILGLHQASRNAVLRVTYDKFTSVDKCKVSLIKPLDKLPPL</sequence>
<dbReference type="InterPro" id="IPR036915">
    <property type="entry name" value="Cyclin-like_sf"/>
</dbReference>
<dbReference type="PANTHER" id="PTHR10177">
    <property type="entry name" value="CYCLINS"/>
    <property type="match status" value="1"/>
</dbReference>
<protein>
    <recommendedName>
        <fullName evidence="11">B-like cyclin</fullName>
    </recommendedName>
</protein>